<dbReference type="EMBL" id="JAHESD010000057">
    <property type="protein sequence ID" value="MBT1705489.1"/>
    <property type="molecule type" value="Genomic_DNA"/>
</dbReference>
<evidence type="ECO:0000259" key="1">
    <source>
        <dbReference type="SMART" id="SM00849"/>
    </source>
</evidence>
<accession>A0ABS5VVN7</accession>
<protein>
    <submittedName>
        <fullName evidence="2">MBL fold metallo-hydrolase</fullName>
    </submittedName>
</protein>
<dbReference type="SUPFAM" id="SSF56281">
    <property type="entry name" value="Metallo-hydrolase/oxidoreductase"/>
    <property type="match status" value="1"/>
</dbReference>
<sequence>MKVTFLGTGTSQGVPVIGCTCEVCQSLDYRDKRLRTSIHLDIDSHSFVVDTGPDFRQQMLRERIKRIDAVLFTHAHRDHTAGLDDVRAYNFMQQMDMPVYGTAPVLEQLQVEYAYAFTKDYYPGIPRLTLNQIDSSNFFINGFEITPLPLMHYKLPILGFRFKDFSYITDANFIPEETLLKLSGTKTLVINALQRERHISHFNLEQALTMVELIKPENAYFTHISHKLGLHADITKELPDNISLAFDGLQIYC</sequence>
<evidence type="ECO:0000313" key="3">
    <source>
        <dbReference type="Proteomes" id="UP000772618"/>
    </source>
</evidence>
<keyword evidence="3" id="KW-1185">Reference proteome</keyword>
<proteinExistence type="predicted"/>
<name>A0ABS5VVN7_9BACT</name>
<dbReference type="PANTHER" id="PTHR42663">
    <property type="entry name" value="HYDROLASE C777.06C-RELATED-RELATED"/>
    <property type="match status" value="1"/>
</dbReference>
<dbReference type="InterPro" id="IPR001279">
    <property type="entry name" value="Metallo-B-lactamas"/>
</dbReference>
<dbReference type="Proteomes" id="UP000772618">
    <property type="component" value="Unassembled WGS sequence"/>
</dbReference>
<dbReference type="Pfam" id="PF12706">
    <property type="entry name" value="Lactamase_B_2"/>
    <property type="match status" value="1"/>
</dbReference>
<dbReference type="Gene3D" id="3.60.15.10">
    <property type="entry name" value="Ribonuclease Z/Hydroxyacylglutathione hydrolase-like"/>
    <property type="match status" value="1"/>
</dbReference>
<dbReference type="InterPro" id="IPR036866">
    <property type="entry name" value="RibonucZ/Hydroxyglut_hydro"/>
</dbReference>
<gene>
    <name evidence="2" type="ORF">KK060_19515</name>
</gene>
<evidence type="ECO:0000313" key="2">
    <source>
        <dbReference type="EMBL" id="MBT1705489.1"/>
    </source>
</evidence>
<dbReference type="SMART" id="SM00849">
    <property type="entry name" value="Lactamase_B"/>
    <property type="match status" value="1"/>
</dbReference>
<dbReference type="PANTHER" id="PTHR42663:SF6">
    <property type="entry name" value="HYDROLASE C777.06C-RELATED"/>
    <property type="match status" value="1"/>
</dbReference>
<comment type="caution">
    <text evidence="2">The sequence shown here is derived from an EMBL/GenBank/DDBJ whole genome shotgun (WGS) entry which is preliminary data.</text>
</comment>
<reference evidence="2 3" key="1">
    <citation type="submission" date="2021-05" db="EMBL/GenBank/DDBJ databases">
        <title>A Polyphasic approach of four new species of the genus Ohtaekwangia: Ohtaekwangia histidinii sp. nov., Ohtaekwangia cretensis sp. nov., Ohtaekwangia indiensis sp. nov., Ohtaekwangia reichenbachii sp. nov. from diverse environment.</title>
        <authorList>
            <person name="Octaviana S."/>
        </authorList>
    </citation>
    <scope>NUCLEOTIDE SEQUENCE [LARGE SCALE GENOMIC DNA]</scope>
    <source>
        <strain evidence="2 3">PWU20</strain>
    </source>
</reference>
<organism evidence="2 3">
    <name type="scientific">Chryseosolibacter indicus</name>
    <dbReference type="NCBI Taxonomy" id="2782351"/>
    <lineage>
        <taxon>Bacteria</taxon>
        <taxon>Pseudomonadati</taxon>
        <taxon>Bacteroidota</taxon>
        <taxon>Cytophagia</taxon>
        <taxon>Cytophagales</taxon>
        <taxon>Chryseotaleaceae</taxon>
        <taxon>Chryseosolibacter</taxon>
    </lineage>
</organism>
<dbReference type="RefSeq" id="WP_254155435.1">
    <property type="nucleotide sequence ID" value="NZ_JAHESD010000057.1"/>
</dbReference>
<dbReference type="CDD" id="cd16279">
    <property type="entry name" value="metallo-hydrolase-like_MBL-fold"/>
    <property type="match status" value="1"/>
</dbReference>
<feature type="domain" description="Metallo-beta-lactamase" evidence="1">
    <location>
        <begin position="34"/>
        <end position="223"/>
    </location>
</feature>